<dbReference type="EMBL" id="QNVH01000085">
    <property type="protein sequence ID" value="TDA37145.1"/>
    <property type="molecule type" value="Genomic_DNA"/>
</dbReference>
<evidence type="ECO:0000313" key="2">
    <source>
        <dbReference type="Proteomes" id="UP000315399"/>
    </source>
</evidence>
<name>A0A523B8C3_9CREN</name>
<sequence>EEKGLWIAYLPKAPAPSKKAFKYTFILVENLSTTVKIEKDKKRKEKLDRFLVFSKSLASTPV</sequence>
<proteinExistence type="predicted"/>
<feature type="non-terminal residue" evidence="1">
    <location>
        <position position="1"/>
    </location>
</feature>
<dbReference type="AlphaFoldDB" id="A0A523B8C3"/>
<organism evidence="1 2">
    <name type="scientific">Thermoproteota archaeon</name>
    <dbReference type="NCBI Taxonomy" id="2056631"/>
    <lineage>
        <taxon>Archaea</taxon>
        <taxon>Thermoproteota</taxon>
    </lineage>
</organism>
<gene>
    <name evidence="1" type="ORF">DSO08_06065</name>
</gene>
<accession>A0A523B8C3</accession>
<protein>
    <submittedName>
        <fullName evidence="1">Uncharacterized protein</fullName>
    </submittedName>
</protein>
<comment type="caution">
    <text evidence="1">The sequence shown here is derived from an EMBL/GenBank/DDBJ whole genome shotgun (WGS) entry which is preliminary data.</text>
</comment>
<evidence type="ECO:0000313" key="1">
    <source>
        <dbReference type="EMBL" id="TDA37145.1"/>
    </source>
</evidence>
<dbReference type="Proteomes" id="UP000315399">
    <property type="component" value="Unassembled WGS sequence"/>
</dbReference>
<reference evidence="1 2" key="1">
    <citation type="journal article" date="2019" name="Nat. Microbiol.">
        <title>Expanding anaerobic alkane metabolism in the domain of Archaea.</title>
        <authorList>
            <person name="Wang Y."/>
            <person name="Wegener G."/>
            <person name="Hou J."/>
            <person name="Wang F."/>
            <person name="Xiao X."/>
        </authorList>
    </citation>
    <scope>NUCLEOTIDE SEQUENCE [LARGE SCALE GENOMIC DNA]</scope>
    <source>
        <strain evidence="1">WYZ-LMO10</strain>
    </source>
</reference>